<proteinExistence type="predicted"/>
<protein>
    <submittedName>
        <fullName evidence="2">Uncharacterized protein</fullName>
    </submittedName>
</protein>
<feature type="region of interest" description="Disordered" evidence="1">
    <location>
        <begin position="29"/>
        <end position="62"/>
    </location>
</feature>
<evidence type="ECO:0000256" key="1">
    <source>
        <dbReference type="SAM" id="MobiDB-lite"/>
    </source>
</evidence>
<organism evidence="2">
    <name type="scientific">Ixodes ricinus</name>
    <name type="common">Common tick</name>
    <name type="synonym">Acarus ricinus</name>
    <dbReference type="NCBI Taxonomy" id="34613"/>
    <lineage>
        <taxon>Eukaryota</taxon>
        <taxon>Metazoa</taxon>
        <taxon>Ecdysozoa</taxon>
        <taxon>Arthropoda</taxon>
        <taxon>Chelicerata</taxon>
        <taxon>Arachnida</taxon>
        <taxon>Acari</taxon>
        <taxon>Parasitiformes</taxon>
        <taxon>Ixodida</taxon>
        <taxon>Ixodoidea</taxon>
        <taxon>Ixodidae</taxon>
        <taxon>Ixodinae</taxon>
        <taxon>Ixodes</taxon>
    </lineage>
</organism>
<name>A0A6B0UVC2_IXORI</name>
<dbReference type="AlphaFoldDB" id="A0A6B0UVC2"/>
<sequence>MSMRGALWASACTSRPWAAATGSWSRLASRGPSSLSSLGSGYTSSTLSRTTQTCTSPRSSTSLRTTWTTWSSTSVRRSTPAPVNFSRRRSWCLGALGSVLTTATSYCIWTHWPNSGWQPACATRWSTSSKGSTNSSPTTSSAFSMRMSLSS</sequence>
<evidence type="ECO:0000313" key="2">
    <source>
        <dbReference type="EMBL" id="MXU93770.1"/>
    </source>
</evidence>
<accession>A0A6B0UVC2</accession>
<feature type="region of interest" description="Disordered" evidence="1">
    <location>
        <begin position="127"/>
        <end position="151"/>
    </location>
</feature>
<dbReference type="EMBL" id="GIFC01011687">
    <property type="protein sequence ID" value="MXU93770.1"/>
    <property type="molecule type" value="Transcribed_RNA"/>
</dbReference>
<reference evidence="2" key="1">
    <citation type="submission" date="2019-12" db="EMBL/GenBank/DDBJ databases">
        <title>An insight into the sialome of adult female Ixodes ricinus ticks feeding for 6 days.</title>
        <authorList>
            <person name="Perner J."/>
            <person name="Ribeiro J.M.C."/>
        </authorList>
    </citation>
    <scope>NUCLEOTIDE SEQUENCE</scope>
    <source>
        <strain evidence="2">Semi-engorged</strain>
        <tissue evidence="2">Salivary glands</tissue>
    </source>
</reference>